<dbReference type="GO" id="GO:0043590">
    <property type="term" value="C:bacterial nucleoid"/>
    <property type="evidence" value="ECO:0007669"/>
    <property type="project" value="TreeGrafter"/>
</dbReference>
<evidence type="ECO:0000313" key="12">
    <source>
        <dbReference type="Proteomes" id="UP000030418"/>
    </source>
</evidence>
<sequence length="558" mass="62640">MLTQLRINNFAIVNHLTLDFAQGMSVITGETGAGKSIALDALEVCLGQRAESGMLRSGESRADVSALFSLQNNSAAQQWLQTHELDDEENPEECVLRRTISADGRSKGFINNQPVPAAQLRELGALLVQISGQHCSQQLLKPEYQLQLLDTFCHNQSLLQQLNHQFHLWKQQQQKLADFRQQCAENEARKQLLHYQIEELNEFALKQGEFEELDLTQKRLANSELLSRGSQSVLQLLSENETANIENLLNKAVSYLDELVEADEQFKEALQLIQQAQIYVQEAFSEVQHLAYRIEDDPELLANTEMRLKQALQLAQKHRVNVSELPVYHQQLKHEYEQLAEYIDGEELLVEAEQQAYQQAMRIAKQLSERRQQGAILLAKAVTEKIKQLAMENAEFDIQCTMESQKLSNKGIDQITFMLLSNLGESFQPLHKNASGGELSRIALVLQALTSDQSTIPTVIFDEIDVGISGATANIVGKLLRSLGEKVQILCITHLPQVASHGHQHYKVEKYCKAGKTETQVSLLNAEERVKELGRLLGGSEVTQLSLANAQEMLALAS</sequence>
<dbReference type="AlphaFoldDB" id="A0A0A2XF29"/>
<dbReference type="NCBIfam" id="NF008121">
    <property type="entry name" value="PRK10869.1"/>
    <property type="match status" value="1"/>
</dbReference>
<dbReference type="EMBL" id="JPXY01000043">
    <property type="protein sequence ID" value="KGQ30748.1"/>
    <property type="molecule type" value="Genomic_DNA"/>
</dbReference>
<dbReference type="NCBIfam" id="TIGR00634">
    <property type="entry name" value="recN"/>
    <property type="match status" value="1"/>
</dbReference>
<dbReference type="Pfam" id="PF02463">
    <property type="entry name" value="SMC_N"/>
    <property type="match status" value="1"/>
</dbReference>
<dbReference type="RefSeq" id="WP_039136257.1">
    <property type="nucleotide sequence ID" value="NZ_JPXY01000043.1"/>
</dbReference>
<evidence type="ECO:0000256" key="8">
    <source>
        <dbReference type="ARBA" id="ARBA00033408"/>
    </source>
</evidence>
<dbReference type="PIRSF" id="PIRSF003128">
    <property type="entry name" value="RecN"/>
    <property type="match status" value="1"/>
</dbReference>
<dbReference type="GO" id="GO:0005524">
    <property type="term" value="F:ATP binding"/>
    <property type="evidence" value="ECO:0007669"/>
    <property type="project" value="UniProtKB-KW"/>
</dbReference>
<keyword evidence="6" id="KW-0067">ATP-binding</keyword>
<dbReference type="GO" id="GO:0006310">
    <property type="term" value="P:DNA recombination"/>
    <property type="evidence" value="ECO:0007669"/>
    <property type="project" value="InterPro"/>
</dbReference>
<evidence type="ECO:0000256" key="9">
    <source>
        <dbReference type="PIRNR" id="PIRNR003128"/>
    </source>
</evidence>
<dbReference type="PANTHER" id="PTHR11059:SF0">
    <property type="entry name" value="DNA REPAIR PROTEIN RECN"/>
    <property type="match status" value="1"/>
</dbReference>
<evidence type="ECO:0000256" key="5">
    <source>
        <dbReference type="ARBA" id="ARBA00022763"/>
    </source>
</evidence>
<dbReference type="Proteomes" id="UP000030418">
    <property type="component" value="Unassembled WGS sequence"/>
</dbReference>
<evidence type="ECO:0000256" key="6">
    <source>
        <dbReference type="ARBA" id="ARBA00022840"/>
    </source>
</evidence>
<keyword evidence="5 9" id="KW-0227">DNA damage</keyword>
<dbReference type="Gene3D" id="3.40.50.300">
    <property type="entry name" value="P-loop containing nucleotide triphosphate hydrolases"/>
    <property type="match status" value="2"/>
</dbReference>
<comment type="similarity">
    <text evidence="2 9">Belongs to the RecN family.</text>
</comment>
<feature type="domain" description="RecF/RecN/SMC N-terminal" evidence="10">
    <location>
        <begin position="1"/>
        <end position="510"/>
    </location>
</feature>
<evidence type="ECO:0000256" key="3">
    <source>
        <dbReference type="ARBA" id="ARBA00021315"/>
    </source>
</evidence>
<accession>A0A0A2XF29</accession>
<dbReference type="CDD" id="cd03241">
    <property type="entry name" value="ABC_RecN"/>
    <property type="match status" value="2"/>
</dbReference>
<evidence type="ECO:0000259" key="10">
    <source>
        <dbReference type="Pfam" id="PF02463"/>
    </source>
</evidence>
<comment type="function">
    <text evidence="1 9">May be involved in recombinational repair of damaged DNA.</text>
</comment>
<dbReference type="GO" id="GO:0009432">
    <property type="term" value="P:SOS response"/>
    <property type="evidence" value="ECO:0007669"/>
    <property type="project" value="TreeGrafter"/>
</dbReference>
<evidence type="ECO:0000256" key="1">
    <source>
        <dbReference type="ARBA" id="ARBA00003618"/>
    </source>
</evidence>
<proteinExistence type="inferred from homology"/>
<dbReference type="FunFam" id="3.40.50.300:FF:000356">
    <property type="entry name" value="DNA repair protein RecN"/>
    <property type="match status" value="1"/>
</dbReference>
<dbReference type="SUPFAM" id="SSF52540">
    <property type="entry name" value="P-loop containing nucleoside triphosphate hydrolases"/>
    <property type="match status" value="2"/>
</dbReference>
<reference evidence="11 12" key="1">
    <citation type="submission" date="2014-08" db="EMBL/GenBank/DDBJ databases">
        <title>Chaperone-usher fimbriae in a diverse selection of Gallibacterium genomes.</title>
        <authorList>
            <person name="Kudirkiene E."/>
            <person name="Bager R.J."/>
            <person name="Johnson T.J."/>
            <person name="Bojesen A.M."/>
        </authorList>
    </citation>
    <scope>NUCLEOTIDE SEQUENCE [LARGE SCALE GENOMIC DNA]</scope>
    <source>
        <strain evidence="11 12">CCM5976</strain>
    </source>
</reference>
<protein>
    <recommendedName>
        <fullName evidence="3 9">DNA repair protein RecN</fullName>
    </recommendedName>
    <alternativeName>
        <fullName evidence="8 9">Recombination protein N</fullName>
    </alternativeName>
</protein>
<name>A0A0A2XF29_9PAST</name>
<dbReference type="InterPro" id="IPR003395">
    <property type="entry name" value="RecF/RecN/SMC_N"/>
</dbReference>
<dbReference type="PANTHER" id="PTHR11059">
    <property type="entry name" value="DNA REPAIR PROTEIN RECN"/>
    <property type="match status" value="1"/>
</dbReference>
<dbReference type="InterPro" id="IPR027417">
    <property type="entry name" value="P-loop_NTPase"/>
</dbReference>
<dbReference type="FunFam" id="3.40.50.300:FF:000319">
    <property type="entry name" value="DNA repair protein RecN"/>
    <property type="match status" value="1"/>
</dbReference>
<organism evidence="11 12">
    <name type="scientific">Gallibacterium genomosp. 2</name>
    <dbReference type="NCBI Taxonomy" id="155517"/>
    <lineage>
        <taxon>Bacteria</taxon>
        <taxon>Pseudomonadati</taxon>
        <taxon>Pseudomonadota</taxon>
        <taxon>Gammaproteobacteria</taxon>
        <taxon>Pasteurellales</taxon>
        <taxon>Pasteurellaceae</taxon>
        <taxon>Gallibacterium</taxon>
    </lineage>
</organism>
<evidence type="ECO:0000313" key="11">
    <source>
        <dbReference type="EMBL" id="KGQ30748.1"/>
    </source>
</evidence>
<evidence type="ECO:0000256" key="2">
    <source>
        <dbReference type="ARBA" id="ARBA00009441"/>
    </source>
</evidence>
<evidence type="ECO:0000256" key="7">
    <source>
        <dbReference type="ARBA" id="ARBA00023204"/>
    </source>
</evidence>
<dbReference type="GO" id="GO:0006281">
    <property type="term" value="P:DNA repair"/>
    <property type="evidence" value="ECO:0007669"/>
    <property type="project" value="UniProtKB-KW"/>
</dbReference>
<keyword evidence="4" id="KW-0547">Nucleotide-binding</keyword>
<gene>
    <name evidence="11" type="ORF">P375_09180</name>
</gene>
<keyword evidence="7 9" id="KW-0234">DNA repair</keyword>
<comment type="caution">
    <text evidence="11">The sequence shown here is derived from an EMBL/GenBank/DDBJ whole genome shotgun (WGS) entry which is preliminary data.</text>
</comment>
<keyword evidence="12" id="KW-1185">Reference proteome</keyword>
<evidence type="ECO:0000256" key="4">
    <source>
        <dbReference type="ARBA" id="ARBA00022741"/>
    </source>
</evidence>
<dbReference type="InterPro" id="IPR004604">
    <property type="entry name" value="DNA_recomb/repair_RecN"/>
</dbReference>